<feature type="domain" description="Golgin subfamily A member 7/ERF4" evidence="4">
    <location>
        <begin position="93"/>
        <end position="183"/>
    </location>
</feature>
<dbReference type="AlphaFoldDB" id="A0A9P1N318"/>
<name>A0A9P1N318_9PELO</name>
<evidence type="ECO:0000256" key="1">
    <source>
        <dbReference type="ARBA" id="ARBA00004370"/>
    </source>
</evidence>
<reference evidence="5" key="1">
    <citation type="submission" date="2022-11" db="EMBL/GenBank/DDBJ databases">
        <authorList>
            <person name="Kikuchi T."/>
        </authorList>
    </citation>
    <scope>NUCLEOTIDE SEQUENCE</scope>
    <source>
        <strain evidence="5">PS1010</strain>
    </source>
</reference>
<keyword evidence="6" id="KW-1185">Reference proteome</keyword>
<comment type="caution">
    <text evidence="5">The sequence shown here is derived from an EMBL/GenBank/DDBJ whole genome shotgun (WGS) entry which is preliminary data.</text>
</comment>
<proteinExistence type="predicted"/>
<dbReference type="OrthoDB" id="67682at2759"/>
<evidence type="ECO:0000313" key="5">
    <source>
        <dbReference type="EMBL" id="CAI5445991.1"/>
    </source>
</evidence>
<evidence type="ECO:0000256" key="2">
    <source>
        <dbReference type="ARBA" id="ARBA00023136"/>
    </source>
</evidence>
<feature type="region of interest" description="Disordered" evidence="3">
    <location>
        <begin position="1"/>
        <end position="53"/>
    </location>
</feature>
<dbReference type="PANTHER" id="PTHR13005:SF4">
    <property type="entry name" value="CYSTEINE-RICH HYDROPHOBIC PROTEIN"/>
    <property type="match status" value="1"/>
</dbReference>
<keyword evidence="2" id="KW-0472">Membrane</keyword>
<sequence length="213" mass="23561">MSRSSSPGGLVFSASLGESSSQNEVIDRSNSPSPPPPLAVIVPPSSTTNHNVDENEIDVISSDESEPIYMPHEKEPIVIRGVGNVTVFGLNSRFNTEYPPELTGYIAPEELFATLNRVNSVLKRHVQTSSRWLLCGLAFCCCSLGCSMWPVLCLNRRTVLAIEKTLEHENVSLYHKLGLHWSLARRGTEPTDRLTEYCLELKILPKATIDLPD</sequence>
<gene>
    <name evidence="5" type="ORF">CAMP_LOCUS8628</name>
</gene>
<dbReference type="Proteomes" id="UP001152747">
    <property type="component" value="Unassembled WGS sequence"/>
</dbReference>
<dbReference type="Pfam" id="PF10256">
    <property type="entry name" value="Erf4"/>
    <property type="match status" value="1"/>
</dbReference>
<accession>A0A9P1N318</accession>
<dbReference type="InterPro" id="IPR019383">
    <property type="entry name" value="Golgin_A_7/ERF4"/>
</dbReference>
<comment type="subcellular location">
    <subcellularLocation>
        <location evidence="1">Membrane</location>
    </subcellularLocation>
</comment>
<protein>
    <recommendedName>
        <fullName evidence="4">Golgin subfamily A member 7/ERF4 domain-containing protein</fullName>
    </recommendedName>
</protein>
<dbReference type="PANTHER" id="PTHR13005">
    <property type="entry name" value="CYSTEINE-RICH HYDROPHOBIC DOMAIN PROTEIN BRAIN X-LINKED PROTEIN"/>
    <property type="match status" value="1"/>
</dbReference>
<evidence type="ECO:0000256" key="3">
    <source>
        <dbReference type="SAM" id="MobiDB-lite"/>
    </source>
</evidence>
<evidence type="ECO:0000313" key="6">
    <source>
        <dbReference type="Proteomes" id="UP001152747"/>
    </source>
</evidence>
<organism evidence="5 6">
    <name type="scientific">Caenorhabditis angaria</name>
    <dbReference type="NCBI Taxonomy" id="860376"/>
    <lineage>
        <taxon>Eukaryota</taxon>
        <taxon>Metazoa</taxon>
        <taxon>Ecdysozoa</taxon>
        <taxon>Nematoda</taxon>
        <taxon>Chromadorea</taxon>
        <taxon>Rhabditida</taxon>
        <taxon>Rhabditina</taxon>
        <taxon>Rhabditomorpha</taxon>
        <taxon>Rhabditoidea</taxon>
        <taxon>Rhabditidae</taxon>
        <taxon>Peloderinae</taxon>
        <taxon>Caenorhabditis</taxon>
    </lineage>
</organism>
<dbReference type="GO" id="GO:0016020">
    <property type="term" value="C:membrane"/>
    <property type="evidence" value="ECO:0007669"/>
    <property type="project" value="UniProtKB-SubCell"/>
</dbReference>
<dbReference type="EMBL" id="CANHGI010000003">
    <property type="protein sequence ID" value="CAI5445991.1"/>
    <property type="molecule type" value="Genomic_DNA"/>
</dbReference>
<evidence type="ECO:0000259" key="4">
    <source>
        <dbReference type="Pfam" id="PF10256"/>
    </source>
</evidence>
<dbReference type="InterPro" id="IPR039735">
    <property type="entry name" value="CHIC1/2"/>
</dbReference>